<comment type="caution">
    <text evidence="2">The sequence shown here is derived from an EMBL/GenBank/DDBJ whole genome shotgun (WGS) entry which is preliminary data.</text>
</comment>
<feature type="compositionally biased region" description="Low complexity" evidence="1">
    <location>
        <begin position="93"/>
        <end position="116"/>
    </location>
</feature>
<dbReference type="EMBL" id="BMWG01000001">
    <property type="protein sequence ID" value="GGZ12402.1"/>
    <property type="molecule type" value="Genomic_DNA"/>
</dbReference>
<sequence length="274" mass="27745">MRGLKGPGTSRTGGLRKIPGTGTGTGPGPSPGPGRAADGRRAAGHPGHPGGHPAGHPRGLTAGAAALAALAVLGLFTVGCSASGSGVQDEGSAHAQAAPKSTPAASSPGAAADTPAGKTAPVDPVELIKNDPEVDKQVKADLKPCGRSAYPVDVAYGNITGGQSPDVVVNVMTCADGVGLGTYVYRAAGSAYKNVFKSEKTAVYASIDRGDLVVTQQVYSERDPVASPSAEVVTTYHWASGRFSELHWVRNEFSRTVGEDELVVPEPTSVPNEN</sequence>
<feature type="region of interest" description="Disordered" evidence="1">
    <location>
        <begin position="84"/>
        <end position="133"/>
    </location>
</feature>
<protein>
    <submittedName>
        <fullName evidence="2">Lipoprotein CseA</fullName>
    </submittedName>
</protein>
<organism evidence="2 3">
    <name type="scientific">Streptomyces inusitatus</name>
    <dbReference type="NCBI Taxonomy" id="68221"/>
    <lineage>
        <taxon>Bacteria</taxon>
        <taxon>Bacillati</taxon>
        <taxon>Actinomycetota</taxon>
        <taxon>Actinomycetes</taxon>
        <taxon>Kitasatosporales</taxon>
        <taxon>Streptomycetaceae</taxon>
        <taxon>Streptomyces</taxon>
    </lineage>
</organism>
<feature type="region of interest" description="Disordered" evidence="1">
    <location>
        <begin position="1"/>
        <end position="58"/>
    </location>
</feature>
<dbReference type="RefSeq" id="WP_229868335.1">
    <property type="nucleotide sequence ID" value="NZ_BMWG01000001.1"/>
</dbReference>
<reference evidence="2" key="1">
    <citation type="journal article" date="2014" name="Int. J. Syst. Evol. Microbiol.">
        <title>Complete genome sequence of Corynebacterium casei LMG S-19264T (=DSM 44701T), isolated from a smear-ripened cheese.</title>
        <authorList>
            <consortium name="US DOE Joint Genome Institute (JGI-PGF)"/>
            <person name="Walter F."/>
            <person name="Albersmeier A."/>
            <person name="Kalinowski J."/>
            <person name="Ruckert C."/>
        </authorList>
    </citation>
    <scope>NUCLEOTIDE SEQUENCE</scope>
    <source>
        <strain evidence="2">JCM 4988</strain>
    </source>
</reference>
<keyword evidence="2" id="KW-0449">Lipoprotein</keyword>
<keyword evidence="3" id="KW-1185">Reference proteome</keyword>
<accession>A0A918PK62</accession>
<reference evidence="2" key="2">
    <citation type="submission" date="2020-09" db="EMBL/GenBank/DDBJ databases">
        <authorList>
            <person name="Sun Q."/>
            <person name="Ohkuma M."/>
        </authorList>
    </citation>
    <scope>NUCLEOTIDE SEQUENCE</scope>
    <source>
        <strain evidence="2">JCM 4988</strain>
    </source>
</reference>
<gene>
    <name evidence="2" type="primary">cseA</name>
    <name evidence="2" type="ORF">GCM10010387_00330</name>
</gene>
<name>A0A918PK62_9ACTN</name>
<dbReference type="AlphaFoldDB" id="A0A918PK62"/>
<dbReference type="Proteomes" id="UP000630936">
    <property type="component" value="Unassembled WGS sequence"/>
</dbReference>
<evidence type="ECO:0000313" key="2">
    <source>
        <dbReference type="EMBL" id="GGZ12402.1"/>
    </source>
</evidence>
<proteinExistence type="predicted"/>
<evidence type="ECO:0000256" key="1">
    <source>
        <dbReference type="SAM" id="MobiDB-lite"/>
    </source>
</evidence>
<evidence type="ECO:0000313" key="3">
    <source>
        <dbReference type="Proteomes" id="UP000630936"/>
    </source>
</evidence>